<dbReference type="Proteomes" id="UP000593580">
    <property type="component" value="Chromosome"/>
</dbReference>
<sequence length="492" mass="57318">MTNEEVKKIKLVVLLIILFISIAMALFMPPMPALYMFYPTLIISFLGYLAIKEASGTTIALTALSIIVGTIITFGIPWILSFLIFIHIFPTYVVLLITFIIMDLLPSKTLSLMKKIFIFIFISAIIGLNTNLFVLGAELLGKDRNIDEIFNKTLQVKNKEFIELQSNSKNIPITYNKFDFLSFGGNEGCGCGYWEFPTLHKSTIIPYILGIQEISFSWVKPSDKKIIVNYKEKSHSYNLTIKILQKNELLSSLTIKDQLPFHSTKQKKRSKDLNDFDTRLEYLLRHNIWNAIIYYLGFGQTDNKQIIVDFLNNSITDTKKDIDWKKFTFNTTASFLYNKYIGFCTLRQDDDYMSYPFNVWHSREKDYSIKLNTNPNRFIFNDNNITYTTLSHSDDFMGNSRAATLKTTNYFFVLSMSRNPMRITVWQFDHQGNFLKEIHAKLPNNIRLDGRNWHPLSHIKFCNNKLSFRINNIYEHKNKKNECGYNVIEINL</sequence>
<name>A0A7M1B6J5_9BACT</name>
<feature type="transmembrane region" description="Helical" evidence="1">
    <location>
        <begin position="58"/>
        <end position="76"/>
    </location>
</feature>
<evidence type="ECO:0000313" key="2">
    <source>
        <dbReference type="EMBL" id="QOP45357.1"/>
    </source>
</evidence>
<feature type="transmembrane region" description="Helical" evidence="1">
    <location>
        <begin position="116"/>
        <end position="137"/>
    </location>
</feature>
<dbReference type="KEGG" id="spal:FM071_03285"/>
<evidence type="ECO:0000313" key="3">
    <source>
        <dbReference type="Proteomes" id="UP000593580"/>
    </source>
</evidence>
<organism evidence="2 3">
    <name type="scientific">Sulfurimonas paralvinellae</name>
    <dbReference type="NCBI Taxonomy" id="317658"/>
    <lineage>
        <taxon>Bacteria</taxon>
        <taxon>Pseudomonadati</taxon>
        <taxon>Campylobacterota</taxon>
        <taxon>Epsilonproteobacteria</taxon>
        <taxon>Campylobacterales</taxon>
        <taxon>Sulfurimonadaceae</taxon>
        <taxon>Sulfurimonas</taxon>
    </lineage>
</organism>
<accession>A0A7M1B6J5</accession>
<keyword evidence="3" id="KW-1185">Reference proteome</keyword>
<dbReference type="EMBL" id="CP041406">
    <property type="protein sequence ID" value="QOP45357.1"/>
    <property type="molecule type" value="Genomic_DNA"/>
</dbReference>
<keyword evidence="1" id="KW-1133">Transmembrane helix</keyword>
<keyword evidence="1" id="KW-0812">Transmembrane</keyword>
<protein>
    <submittedName>
        <fullName evidence="2">Uncharacterized protein</fullName>
    </submittedName>
</protein>
<dbReference type="RefSeq" id="WP_193111604.1">
    <property type="nucleotide sequence ID" value="NZ_CP041406.1"/>
</dbReference>
<feature type="transmembrane region" description="Helical" evidence="1">
    <location>
        <begin position="33"/>
        <end position="51"/>
    </location>
</feature>
<feature type="transmembrane region" description="Helical" evidence="1">
    <location>
        <begin position="82"/>
        <end position="104"/>
    </location>
</feature>
<proteinExistence type="predicted"/>
<evidence type="ECO:0000256" key="1">
    <source>
        <dbReference type="SAM" id="Phobius"/>
    </source>
</evidence>
<reference evidence="2 3" key="1">
    <citation type="submission" date="2019-07" db="EMBL/GenBank/DDBJ databases">
        <title>Sulfurimonas paralvinellae sp. nov., a novel mesophilic, hydrogen- and sulfur-oxidizing chemolithoautotroph within the Epsilonproteo- bacteria isolated from a deep-sea hydrothermal vent polychaete nest, reclassification of Thiomicrospira denitrificans as Sulfurimonas denitrificans comb. nov. and emended description of the genus Sulfurimonas.</title>
        <authorList>
            <person name="Wang S."/>
            <person name="Jiang L."/>
            <person name="Shao Z."/>
        </authorList>
    </citation>
    <scope>NUCLEOTIDE SEQUENCE [LARGE SCALE GENOMIC DNA]</scope>
    <source>
        <strain evidence="2 3">GO25</strain>
    </source>
</reference>
<keyword evidence="1" id="KW-0472">Membrane</keyword>
<feature type="transmembrane region" description="Helical" evidence="1">
    <location>
        <begin position="9"/>
        <end position="27"/>
    </location>
</feature>
<dbReference type="AlphaFoldDB" id="A0A7M1B6J5"/>
<gene>
    <name evidence="2" type="ORF">FM071_03285</name>
</gene>